<sequence length="130" mass="14784">MTYRVTQKEIEQVSALDGPARYAHFIKRVTDWEQVWGLHTTGGWASAGSEGVEAFPLWPHPEYAKLQAQGQWQNYVPEPIELEAFLGEWLPDMQDELVQLAVFPVGNFQAVIVPASQLLQDIKAELQNYE</sequence>
<dbReference type="RefSeq" id="WP_342407251.1">
    <property type="nucleotide sequence ID" value="NZ_JBCFXD010000010.1"/>
</dbReference>
<dbReference type="Proteomes" id="UP001467669">
    <property type="component" value="Unassembled WGS sequence"/>
</dbReference>
<accession>A0ABU9M9Y1</accession>
<dbReference type="Pfam" id="PF11042">
    <property type="entry name" value="DUF2750"/>
    <property type="match status" value="1"/>
</dbReference>
<protein>
    <submittedName>
        <fullName evidence="1">DUF2750 domain-containing protein</fullName>
    </submittedName>
</protein>
<dbReference type="InterPro" id="IPR021284">
    <property type="entry name" value="DUF2750"/>
</dbReference>
<gene>
    <name evidence="1" type="ORF">AAGW23_15420</name>
</gene>
<keyword evidence="2" id="KW-1185">Reference proteome</keyword>
<evidence type="ECO:0000313" key="2">
    <source>
        <dbReference type="Proteomes" id="UP001467669"/>
    </source>
</evidence>
<name>A0ABU9M9Y1_STUCH</name>
<proteinExistence type="predicted"/>
<comment type="caution">
    <text evidence="1">The sequence shown here is derived from an EMBL/GenBank/DDBJ whole genome shotgun (WGS) entry which is preliminary data.</text>
</comment>
<organism evidence="1 2">
    <name type="scientific">Stutzerimonas chloritidismutans</name>
    <name type="common">Pseudomonas chloritidismutans</name>
    <dbReference type="NCBI Taxonomy" id="203192"/>
    <lineage>
        <taxon>Bacteria</taxon>
        <taxon>Pseudomonadati</taxon>
        <taxon>Pseudomonadota</taxon>
        <taxon>Gammaproteobacteria</taxon>
        <taxon>Pseudomonadales</taxon>
        <taxon>Pseudomonadaceae</taxon>
        <taxon>Stutzerimonas</taxon>
    </lineage>
</organism>
<dbReference type="EMBL" id="JBCFXD010000010">
    <property type="protein sequence ID" value="MEL7560233.1"/>
    <property type="molecule type" value="Genomic_DNA"/>
</dbReference>
<reference evidence="1 2" key="1">
    <citation type="submission" date="2024-04" db="EMBL/GenBank/DDBJ databases">
        <title>Draft Genome Sequence of Isolates Cultured from Underwater Hawaii Seamounts in the North Pacific Ocean.</title>
        <authorList>
            <person name="Sharma I."/>
            <person name="Darden B."/>
            <person name="Creggett J."/>
            <person name="Taylor S."/>
            <person name="Grant M.P."/>
            <person name="Scott J."/>
            <person name="Attles S."/>
            <person name="Walker S."/>
            <person name="Johnson G."/>
            <person name="St. Cloud C."/>
        </authorList>
    </citation>
    <scope>NUCLEOTIDE SEQUENCE [LARGE SCALE GENOMIC DNA]</scope>
    <source>
        <strain evidence="1 2">03GJ23</strain>
    </source>
</reference>
<evidence type="ECO:0000313" key="1">
    <source>
        <dbReference type="EMBL" id="MEL7560233.1"/>
    </source>
</evidence>